<feature type="compositionally biased region" description="Gly residues" evidence="1">
    <location>
        <begin position="405"/>
        <end position="426"/>
    </location>
</feature>
<proteinExistence type="predicted"/>
<dbReference type="EC" id="6.1.1.24" evidence="2"/>
<feature type="compositionally biased region" description="Basic and acidic residues" evidence="1">
    <location>
        <begin position="191"/>
        <end position="203"/>
    </location>
</feature>
<reference evidence="2" key="1">
    <citation type="submission" date="2020-02" db="EMBL/GenBank/DDBJ databases">
        <authorList>
            <person name="Meier V. D."/>
        </authorList>
    </citation>
    <scope>NUCLEOTIDE SEQUENCE</scope>
    <source>
        <strain evidence="2">AVDCRST_MAG68</strain>
    </source>
</reference>
<feature type="compositionally biased region" description="Basic residues" evidence="1">
    <location>
        <begin position="11"/>
        <end position="21"/>
    </location>
</feature>
<keyword evidence="2" id="KW-0436">Ligase</keyword>
<name>A0A6J4MDZ7_9BACT</name>
<gene>
    <name evidence="2" type="ORF">AVDCRST_MAG68-4431</name>
</gene>
<feature type="compositionally biased region" description="Gly residues" evidence="1">
    <location>
        <begin position="372"/>
        <end position="387"/>
    </location>
</feature>
<feature type="non-terminal residue" evidence="2">
    <location>
        <position position="481"/>
    </location>
</feature>
<dbReference type="EMBL" id="CADCTW010000187">
    <property type="protein sequence ID" value="CAA9356038.1"/>
    <property type="molecule type" value="Genomic_DNA"/>
</dbReference>
<organism evidence="2">
    <name type="scientific">uncultured Gemmatimonadota bacterium</name>
    <dbReference type="NCBI Taxonomy" id="203437"/>
    <lineage>
        <taxon>Bacteria</taxon>
        <taxon>Pseudomonadati</taxon>
        <taxon>Gemmatimonadota</taxon>
        <taxon>environmental samples</taxon>
    </lineage>
</organism>
<dbReference type="AlphaFoldDB" id="A0A6J4MDZ7"/>
<feature type="compositionally biased region" description="Basic and acidic residues" evidence="1">
    <location>
        <begin position="273"/>
        <end position="317"/>
    </location>
</feature>
<sequence>ARPDPRTIRSQPHRLPARGRGPHGALQLAAGAAERRRVRAAHRRHGPRAEHGRVHAHHPGGDELAGAHLGRGAALPERGAAAPHRRGAAPAGRGRRLPLLLHAGGAGRQAPGRRAGVPLRPQVPRDPPRGERRARRGGHALHRALPRPRGDHGVDGPGVRGHPVRQREHRGLHHPAHRRHAHLQHGRGVGRHRDGDHARDARRGPHRQHPQADPPVPGPGRGGAPVRAPPHDPGLGRAQAQQAPRGHRRGRLRAAGHPPGDAGQLPRAAGLEPGRRPRADDGRGDDGALLRGAHQQEERRVRHGEAALDERPVPGEKARRRAPPHRGAALRGGRADDGGRDRRARGVRAAPDRPPQGALALHAGDPAAGARLPGGRGGVRPGGGGQALEGRRRDLAAPGGRARRAGGGGRVGARGHRGGAAGGGAERGCRLWEGGAAAAHRPHGERRQPRDRPGGAAAGAGAHAGPHRRSAGVAGGERGSV</sequence>
<accession>A0A6J4MDZ7</accession>
<feature type="region of interest" description="Disordered" evidence="1">
    <location>
        <begin position="1"/>
        <end position="481"/>
    </location>
</feature>
<feature type="compositionally biased region" description="Basic residues" evidence="1">
    <location>
        <begin position="245"/>
        <end position="254"/>
    </location>
</feature>
<dbReference type="GO" id="GO:0004818">
    <property type="term" value="F:glutamate-tRNA ligase activity"/>
    <property type="evidence" value="ECO:0007669"/>
    <property type="project" value="UniProtKB-EC"/>
</dbReference>
<feature type="compositionally biased region" description="Basic residues" evidence="1">
    <location>
        <begin position="162"/>
        <end position="190"/>
    </location>
</feature>
<feature type="non-terminal residue" evidence="2">
    <location>
        <position position="1"/>
    </location>
</feature>
<feature type="compositionally biased region" description="Basic residues" evidence="1">
    <location>
        <begin position="132"/>
        <end position="146"/>
    </location>
</feature>
<evidence type="ECO:0000256" key="1">
    <source>
        <dbReference type="SAM" id="MobiDB-lite"/>
    </source>
</evidence>
<evidence type="ECO:0000313" key="2">
    <source>
        <dbReference type="EMBL" id="CAA9356038.1"/>
    </source>
</evidence>
<dbReference type="EC" id="6.1.1.17" evidence="2"/>
<feature type="compositionally biased region" description="Low complexity" evidence="1">
    <location>
        <begin position="64"/>
        <end position="116"/>
    </location>
</feature>
<protein>
    <submittedName>
        <fullName evidence="2">Glutamyl-tRNA synthetase @ Glutamyl-tRNA(Gln) synthetase</fullName>
        <ecNumber evidence="2">6.1.1.17</ecNumber>
        <ecNumber evidence="2">6.1.1.24</ecNumber>
    </submittedName>
</protein>
<dbReference type="GO" id="GO:0050561">
    <property type="term" value="F:glutamate-tRNA(Gln) ligase activity"/>
    <property type="evidence" value="ECO:0007669"/>
    <property type="project" value="UniProtKB-EC"/>
</dbReference>
<keyword evidence="2" id="KW-0030">Aminoacyl-tRNA synthetase</keyword>
<feature type="compositionally biased region" description="Basic residues" evidence="1">
    <location>
        <begin position="36"/>
        <end position="46"/>
    </location>
</feature>